<sequence>MSDNSSKPNELADKKMYHLANSSGSQKIDTLKRIIHAQHSIHHAQKRQSNKLESRLRTLQRSGGMKEDEVDQILRNLHDLLDTNSANTEELETALAQATEKSEDEMELLEHGIIKLQKAQIAQLGRIEKIVRQVSLPEAEEVMIAQREKHDREMQILESEQQYLLIECQRAHAQIVKDLQRVAARIAELGEQANGGGEMLAELYLEHERLSMNLEQLQNQVQTQAALYESAPAGNDKDFRDIATRKMELEEKGRETRERVGEPSREQGQILRELQDPSCGTLYGNCGYIGKAL</sequence>
<dbReference type="EMBL" id="CAJVRL010000056">
    <property type="protein sequence ID" value="CAG8954356.1"/>
    <property type="molecule type" value="Genomic_DNA"/>
</dbReference>
<gene>
    <name evidence="2" type="ORF">HYFRA_00005980</name>
</gene>
<evidence type="ECO:0000313" key="3">
    <source>
        <dbReference type="Proteomes" id="UP000696280"/>
    </source>
</evidence>
<keyword evidence="3" id="KW-1185">Reference proteome</keyword>
<dbReference type="AlphaFoldDB" id="A0A9N9KV71"/>
<feature type="coiled-coil region" evidence="1">
    <location>
        <begin position="42"/>
        <end position="108"/>
    </location>
</feature>
<protein>
    <submittedName>
        <fullName evidence="2">Uncharacterized protein</fullName>
    </submittedName>
</protein>
<comment type="caution">
    <text evidence="2">The sequence shown here is derived from an EMBL/GenBank/DDBJ whole genome shotgun (WGS) entry which is preliminary data.</text>
</comment>
<name>A0A9N9KV71_9HELO</name>
<proteinExistence type="predicted"/>
<keyword evidence="1" id="KW-0175">Coiled coil</keyword>
<feature type="coiled-coil region" evidence="1">
    <location>
        <begin position="200"/>
        <end position="227"/>
    </location>
</feature>
<evidence type="ECO:0000313" key="2">
    <source>
        <dbReference type="EMBL" id="CAG8954356.1"/>
    </source>
</evidence>
<dbReference type="Proteomes" id="UP000696280">
    <property type="component" value="Unassembled WGS sequence"/>
</dbReference>
<accession>A0A9N9KV71</accession>
<evidence type="ECO:0000256" key="1">
    <source>
        <dbReference type="SAM" id="Coils"/>
    </source>
</evidence>
<organism evidence="2 3">
    <name type="scientific">Hymenoscyphus fraxineus</name>
    <dbReference type="NCBI Taxonomy" id="746836"/>
    <lineage>
        <taxon>Eukaryota</taxon>
        <taxon>Fungi</taxon>
        <taxon>Dikarya</taxon>
        <taxon>Ascomycota</taxon>
        <taxon>Pezizomycotina</taxon>
        <taxon>Leotiomycetes</taxon>
        <taxon>Helotiales</taxon>
        <taxon>Helotiaceae</taxon>
        <taxon>Hymenoscyphus</taxon>
    </lineage>
</organism>
<reference evidence="2" key="1">
    <citation type="submission" date="2021-07" db="EMBL/GenBank/DDBJ databases">
        <authorList>
            <person name="Durling M."/>
        </authorList>
    </citation>
    <scope>NUCLEOTIDE SEQUENCE</scope>
</reference>